<organism evidence="1 2">
    <name type="scientific">Streptomyces prunicolor</name>
    <dbReference type="NCBI Taxonomy" id="67348"/>
    <lineage>
        <taxon>Bacteria</taxon>
        <taxon>Bacillati</taxon>
        <taxon>Actinomycetota</taxon>
        <taxon>Actinomycetes</taxon>
        <taxon>Kitasatosporales</taxon>
        <taxon>Streptomycetaceae</taxon>
        <taxon>Streptomyces</taxon>
    </lineage>
</organism>
<gene>
    <name evidence="1" type="ORF">R5A26_14965</name>
</gene>
<dbReference type="EMBL" id="JAWMAJ010000042">
    <property type="protein sequence ID" value="MDV7217252.1"/>
    <property type="molecule type" value="Genomic_DNA"/>
</dbReference>
<sequence>MQTTEAALRRAWHTTAAGSDLLDDVMFPPVRTSRDQHRHGAVDPSGLFLVLDEDGTVRGYRDTHREVFATQDHDQVLYFVAEQAVHDLAEHIVTHSPGRGPAVNLVSGQAELLDRINPAWGSRFRDGGMSAVADMHRTRPCGRDPLERFAWIVPGWRDQDPCTTLAFFRGEGVSAEQIALLHGADPEQVTAGARLLNLRDRDEPGFERWETDWQTFCFGEAGGWAFLMYHETPPGIRADSAALARLGVTETLRLTATSAKGLYSFAYTRDGHRVDDGRGTLELIWYQRGRAPYYRGGQLDFLNRALRRAELDHPELIDDFELYFHALEVSLGLQLPQQDIREGTVRAAQWARGDTSRG</sequence>
<dbReference type="RefSeq" id="WP_317771627.1">
    <property type="nucleotide sequence ID" value="NZ_JAWMAJ010000042.1"/>
</dbReference>
<reference evidence="1 2" key="1">
    <citation type="submission" date="2023-10" db="EMBL/GenBank/DDBJ databases">
        <title>Characterization of rhizosphere-enriched actinobacteria from wheat plants lab-grown on chernevaya soil.</title>
        <authorList>
            <person name="Tikhonova E.N."/>
            <person name="Konopkin A."/>
            <person name="Kravchenko I.K."/>
        </authorList>
    </citation>
    <scope>NUCLEOTIDE SEQUENCE [LARGE SCALE GENOMIC DNA]</scope>
    <source>
        <strain evidence="1 2">RR29</strain>
    </source>
</reference>
<protein>
    <submittedName>
        <fullName evidence="1">Uncharacterized protein</fullName>
    </submittedName>
</protein>
<evidence type="ECO:0000313" key="1">
    <source>
        <dbReference type="EMBL" id="MDV7217252.1"/>
    </source>
</evidence>
<proteinExistence type="predicted"/>
<evidence type="ECO:0000313" key="2">
    <source>
        <dbReference type="Proteomes" id="UP001187346"/>
    </source>
</evidence>
<comment type="caution">
    <text evidence="1">The sequence shown here is derived from an EMBL/GenBank/DDBJ whole genome shotgun (WGS) entry which is preliminary data.</text>
</comment>
<dbReference type="Proteomes" id="UP001187346">
    <property type="component" value="Unassembled WGS sequence"/>
</dbReference>
<name>A0ABU4F9I6_9ACTN</name>
<accession>A0ABU4F9I6</accession>
<keyword evidence="2" id="KW-1185">Reference proteome</keyword>